<name>A0A0B1Q2V3_9HYPH</name>
<dbReference type="PANTHER" id="PTHR22807:SF53">
    <property type="entry name" value="RIBOSOMAL RNA SMALL SUBUNIT METHYLTRANSFERASE B-RELATED"/>
    <property type="match status" value="1"/>
</dbReference>
<proteinExistence type="inferred from homology"/>
<comment type="similarity">
    <text evidence="5">Belongs to the class I-like SAM-binding methyltransferase superfamily. RsmB/NOP family.</text>
</comment>
<gene>
    <name evidence="7" type="ORF">LA66_17455</name>
</gene>
<comment type="caution">
    <text evidence="5">Lacks conserved residue(s) required for the propagation of feature annotation.</text>
</comment>
<dbReference type="PRINTS" id="PR02008">
    <property type="entry name" value="RCMTFAMILY"/>
</dbReference>
<dbReference type="CDD" id="cd02440">
    <property type="entry name" value="AdoMet_MTases"/>
    <property type="match status" value="1"/>
</dbReference>
<evidence type="ECO:0000256" key="1">
    <source>
        <dbReference type="ARBA" id="ARBA00022603"/>
    </source>
</evidence>
<feature type="active site" description="Nucleophile" evidence="5">
    <location>
        <position position="358"/>
    </location>
</feature>
<protein>
    <submittedName>
        <fullName evidence="7">MFS transporter</fullName>
    </submittedName>
</protein>
<dbReference type="Gene3D" id="3.40.50.150">
    <property type="entry name" value="Vaccinia Virus protein VP39"/>
    <property type="match status" value="1"/>
</dbReference>
<dbReference type="Proteomes" id="UP000030826">
    <property type="component" value="Unassembled WGS sequence"/>
</dbReference>
<dbReference type="PROSITE" id="PS51686">
    <property type="entry name" value="SAM_MT_RSMB_NOP"/>
    <property type="match status" value="1"/>
</dbReference>
<comment type="caution">
    <text evidence="7">The sequence shown here is derived from an EMBL/GenBank/DDBJ whole genome shotgun (WGS) entry which is preliminary data.</text>
</comment>
<dbReference type="SUPFAM" id="SSF53335">
    <property type="entry name" value="S-adenosyl-L-methionine-dependent methyltransferases"/>
    <property type="match status" value="1"/>
</dbReference>
<dbReference type="GO" id="GO:0001510">
    <property type="term" value="P:RNA methylation"/>
    <property type="evidence" value="ECO:0007669"/>
    <property type="project" value="InterPro"/>
</dbReference>
<dbReference type="Pfam" id="PF01189">
    <property type="entry name" value="Methyltr_RsmB-F"/>
    <property type="match status" value="1"/>
</dbReference>
<dbReference type="PANTHER" id="PTHR22807">
    <property type="entry name" value="NOP2 YEAST -RELATED NOL1/NOP2/FMU SUN DOMAIN-CONTAINING"/>
    <property type="match status" value="1"/>
</dbReference>
<keyword evidence="2 5" id="KW-0808">Transferase</keyword>
<dbReference type="STRING" id="370622.LA66_17455"/>
<evidence type="ECO:0000313" key="7">
    <source>
        <dbReference type="EMBL" id="KHJ53706.1"/>
    </source>
</evidence>
<keyword evidence="3 5" id="KW-0949">S-adenosyl-L-methionine</keyword>
<organism evidence="7 8">
    <name type="scientific">Aureimonas altamirensis</name>
    <dbReference type="NCBI Taxonomy" id="370622"/>
    <lineage>
        <taxon>Bacteria</taxon>
        <taxon>Pseudomonadati</taxon>
        <taxon>Pseudomonadota</taxon>
        <taxon>Alphaproteobacteria</taxon>
        <taxon>Hyphomicrobiales</taxon>
        <taxon>Aurantimonadaceae</taxon>
        <taxon>Aureimonas</taxon>
    </lineage>
</organism>
<feature type="domain" description="SAM-dependent MTase RsmB/NOP-type" evidence="6">
    <location>
        <begin position="144"/>
        <end position="430"/>
    </location>
</feature>
<evidence type="ECO:0000259" key="6">
    <source>
        <dbReference type="PROSITE" id="PS51686"/>
    </source>
</evidence>
<evidence type="ECO:0000256" key="2">
    <source>
        <dbReference type="ARBA" id="ARBA00022679"/>
    </source>
</evidence>
<dbReference type="InterPro" id="IPR029063">
    <property type="entry name" value="SAM-dependent_MTases_sf"/>
</dbReference>
<feature type="binding site" evidence="5">
    <location>
        <position position="305"/>
    </location>
    <ligand>
        <name>S-adenosyl-L-methionine</name>
        <dbReference type="ChEBI" id="CHEBI:59789"/>
    </ligand>
</feature>
<dbReference type="InterPro" id="IPR054728">
    <property type="entry name" value="RsmB-like_ferredoxin"/>
</dbReference>
<reference evidence="7 8" key="1">
    <citation type="submission" date="2014-09" db="EMBL/GenBank/DDBJ databases">
        <title>Isolation and characterization of Aurantimonas altamirensis ON-56566 from clinical sample following a dog bite.</title>
        <authorList>
            <person name="Eshaghi A."/>
            <person name="Li A."/>
            <person name="Shahinas D."/>
            <person name="Bahn P."/>
            <person name="Kus J.V."/>
            <person name="Patel S.N."/>
        </authorList>
    </citation>
    <scope>NUCLEOTIDE SEQUENCE [LARGE SCALE GENOMIC DNA]</scope>
    <source>
        <strain evidence="7 8">ON-56566</strain>
    </source>
</reference>
<dbReference type="Pfam" id="PF22458">
    <property type="entry name" value="RsmF-B_ferredox"/>
    <property type="match status" value="1"/>
</dbReference>
<evidence type="ECO:0000256" key="3">
    <source>
        <dbReference type="ARBA" id="ARBA00022691"/>
    </source>
</evidence>
<dbReference type="AlphaFoldDB" id="A0A0B1Q2V3"/>
<sequence length="433" mass="46898">MRLGGRIAAAIEIIEDMDGRRRPVADALKDWGLSHRFAGSGDRAAIGNIVYDVLRRRRSLGWRMGNDTPRALAFAAVVDAGLPVDDLAAALAGDRFAPQMPHPDGFVRLAQVRLDDAPDAIAADVPDWLAVPLARSLGDDWVSEARAMGDRPPLDMRVNTLRATRDDVLAKLAPFGAVPTPHAPQGLRIPPIKGDGRHPNVQVEESFQTGQFEIQDEGSQIAALLAGARPGMSVLDYCAGAGGKTLALAADMAGQGSVHAYDADRQRLAPIWDRLRRAGAEAIAVHAPRDDLSPLAGTMDLVLVDAPCTGSGTWRRRPDARWRLTDQQLHRRMAEQEKVLSAAAQYVRPGGHLAYVTCSVLEEENGARVSRFVEMHPDFRVEDASILWQQALPDADSPYIPTDVAGGRAMTMTPHRTGTDGFFFARLTRIGDA</sequence>
<dbReference type="InterPro" id="IPR001678">
    <property type="entry name" value="MeTrfase_RsmB-F_NOP2_dom"/>
</dbReference>
<accession>A0A0B1Q2V3</accession>
<dbReference type="GO" id="GO:0003723">
    <property type="term" value="F:RNA binding"/>
    <property type="evidence" value="ECO:0007669"/>
    <property type="project" value="UniProtKB-UniRule"/>
</dbReference>
<dbReference type="InterPro" id="IPR049560">
    <property type="entry name" value="MeTrfase_RsmB-F_NOP2_cat"/>
</dbReference>
<evidence type="ECO:0000313" key="8">
    <source>
        <dbReference type="Proteomes" id="UP000030826"/>
    </source>
</evidence>
<keyword evidence="1 5" id="KW-0489">Methyltransferase</keyword>
<dbReference type="OrthoDB" id="9810297at2"/>
<dbReference type="GO" id="GO:0008173">
    <property type="term" value="F:RNA methyltransferase activity"/>
    <property type="evidence" value="ECO:0007669"/>
    <property type="project" value="InterPro"/>
</dbReference>
<keyword evidence="4 5" id="KW-0694">RNA-binding</keyword>
<dbReference type="RefSeq" id="WP_039195228.1">
    <property type="nucleotide sequence ID" value="NZ_JRFJ01000005.1"/>
</dbReference>
<dbReference type="InterPro" id="IPR023267">
    <property type="entry name" value="RCMT"/>
</dbReference>
<evidence type="ECO:0000256" key="5">
    <source>
        <dbReference type="PROSITE-ProRule" id="PRU01023"/>
    </source>
</evidence>
<evidence type="ECO:0000256" key="4">
    <source>
        <dbReference type="ARBA" id="ARBA00022884"/>
    </source>
</evidence>
<dbReference type="EMBL" id="JRFJ01000005">
    <property type="protein sequence ID" value="KHJ53706.1"/>
    <property type="molecule type" value="Genomic_DNA"/>
</dbReference>
<feature type="binding site" evidence="5">
    <location>
        <position position="262"/>
    </location>
    <ligand>
        <name>S-adenosyl-L-methionine</name>
        <dbReference type="ChEBI" id="CHEBI:59789"/>
    </ligand>
</feature>